<evidence type="ECO:0000256" key="2">
    <source>
        <dbReference type="SAM" id="Phobius"/>
    </source>
</evidence>
<keyword evidence="2" id="KW-1133">Transmembrane helix</keyword>
<keyword evidence="2" id="KW-0472">Membrane</keyword>
<organism evidence="3 4">
    <name type="scientific">Ganoderma sinense ZZ0214-1</name>
    <dbReference type="NCBI Taxonomy" id="1077348"/>
    <lineage>
        <taxon>Eukaryota</taxon>
        <taxon>Fungi</taxon>
        <taxon>Dikarya</taxon>
        <taxon>Basidiomycota</taxon>
        <taxon>Agaricomycotina</taxon>
        <taxon>Agaricomycetes</taxon>
        <taxon>Polyporales</taxon>
        <taxon>Polyporaceae</taxon>
        <taxon>Ganoderma</taxon>
    </lineage>
</organism>
<protein>
    <submittedName>
        <fullName evidence="3">Uncharacterized protein</fullName>
    </submittedName>
</protein>
<sequence length="193" mass="21739">MYVRGYDDSNHDLLSYSDLYPDCPSSMTAAQCNELNHAPPSFADKPTGSPNITVHWNTTRVAPPAPHASAKPDVIAADITRFGQRNFIGVVVLAVLVFLGLVLWLAFGKWPKRKMAQLRERLAHRRERGYSITHAQSMEQVQVPELVRDQPAHAHLRSSTEYAKEFLDGVRGSEKVQRQPRAHLSHPGRMEIH</sequence>
<dbReference type="AlphaFoldDB" id="A0A2G8SE23"/>
<name>A0A2G8SE23_9APHY</name>
<accession>A0A2G8SE23</accession>
<dbReference type="Proteomes" id="UP000230002">
    <property type="component" value="Unassembled WGS sequence"/>
</dbReference>
<keyword evidence="4" id="KW-1185">Reference proteome</keyword>
<evidence type="ECO:0000313" key="4">
    <source>
        <dbReference type="Proteomes" id="UP000230002"/>
    </source>
</evidence>
<dbReference type="OrthoDB" id="10436309at2759"/>
<comment type="caution">
    <text evidence="3">The sequence shown here is derived from an EMBL/GenBank/DDBJ whole genome shotgun (WGS) entry which is preliminary data.</text>
</comment>
<keyword evidence="2" id="KW-0812">Transmembrane</keyword>
<evidence type="ECO:0000313" key="3">
    <source>
        <dbReference type="EMBL" id="PIL32020.1"/>
    </source>
</evidence>
<dbReference type="EMBL" id="AYKW01000012">
    <property type="protein sequence ID" value="PIL32020.1"/>
    <property type="molecule type" value="Genomic_DNA"/>
</dbReference>
<feature type="region of interest" description="Disordered" evidence="1">
    <location>
        <begin position="171"/>
        <end position="193"/>
    </location>
</feature>
<proteinExistence type="predicted"/>
<gene>
    <name evidence="3" type="ORF">GSI_06724</name>
</gene>
<reference evidence="3 4" key="1">
    <citation type="journal article" date="2015" name="Sci. Rep.">
        <title>Chromosome-level genome map provides insights into diverse defense mechanisms in the medicinal fungus Ganoderma sinense.</title>
        <authorList>
            <person name="Zhu Y."/>
            <person name="Xu J."/>
            <person name="Sun C."/>
            <person name="Zhou S."/>
            <person name="Xu H."/>
            <person name="Nelson D.R."/>
            <person name="Qian J."/>
            <person name="Song J."/>
            <person name="Luo H."/>
            <person name="Xiang L."/>
            <person name="Li Y."/>
            <person name="Xu Z."/>
            <person name="Ji A."/>
            <person name="Wang L."/>
            <person name="Lu S."/>
            <person name="Hayward A."/>
            <person name="Sun W."/>
            <person name="Li X."/>
            <person name="Schwartz D.C."/>
            <person name="Wang Y."/>
            <person name="Chen S."/>
        </authorList>
    </citation>
    <scope>NUCLEOTIDE SEQUENCE [LARGE SCALE GENOMIC DNA]</scope>
    <source>
        <strain evidence="3 4">ZZ0214-1</strain>
    </source>
</reference>
<evidence type="ECO:0000256" key="1">
    <source>
        <dbReference type="SAM" id="MobiDB-lite"/>
    </source>
</evidence>
<feature type="transmembrane region" description="Helical" evidence="2">
    <location>
        <begin position="87"/>
        <end position="107"/>
    </location>
</feature>